<dbReference type="InterPro" id="IPR003439">
    <property type="entry name" value="ABC_transporter-like_ATP-bd"/>
</dbReference>
<dbReference type="Proteomes" id="UP000214673">
    <property type="component" value="Unassembled WGS sequence"/>
</dbReference>
<sequence>MLSLISLSRAFGKTRAVDRVALDIPAGQFVGVIGPSGAGKSTLLRLANRLVQPTEGTIRFCATDVTALRGGRLREWRRDCAMIFQQFNLIDRLDVLTNVLVGRLASVSARYDQTYRCRGLMLRRPADPDHFVSVHEAFAILP</sequence>
<evidence type="ECO:0000313" key="8">
    <source>
        <dbReference type="Proteomes" id="UP000196640"/>
    </source>
</evidence>
<keyword evidence="2" id="KW-1003">Cell membrane</keyword>
<keyword evidence="1" id="KW-0813">Transport</keyword>
<dbReference type="GO" id="GO:0016887">
    <property type="term" value="F:ATP hydrolysis activity"/>
    <property type="evidence" value="ECO:0007669"/>
    <property type="project" value="InterPro"/>
</dbReference>
<evidence type="ECO:0000256" key="3">
    <source>
        <dbReference type="ARBA" id="ARBA00022967"/>
    </source>
</evidence>
<dbReference type="PANTHER" id="PTHR43166">
    <property type="entry name" value="AMINO ACID IMPORT ATP-BINDING PROTEIN"/>
    <property type="match status" value="1"/>
</dbReference>
<evidence type="ECO:0000256" key="4">
    <source>
        <dbReference type="ARBA" id="ARBA00023136"/>
    </source>
</evidence>
<feature type="domain" description="ABC transporter" evidence="5">
    <location>
        <begin position="18"/>
        <end position="110"/>
    </location>
</feature>
<dbReference type="Pfam" id="PF00005">
    <property type="entry name" value="ABC_tran"/>
    <property type="match status" value="1"/>
</dbReference>
<dbReference type="Proteomes" id="UP000196640">
    <property type="component" value="Unassembled WGS sequence"/>
</dbReference>
<dbReference type="GO" id="GO:0005524">
    <property type="term" value="F:ATP binding"/>
    <property type="evidence" value="ECO:0007669"/>
    <property type="project" value="InterPro"/>
</dbReference>
<keyword evidence="3" id="KW-1278">Translocase</keyword>
<evidence type="ECO:0000256" key="1">
    <source>
        <dbReference type="ARBA" id="ARBA00022448"/>
    </source>
</evidence>
<proteinExistence type="predicted"/>
<reference evidence="8 9" key="1">
    <citation type="submission" date="2016-11" db="EMBL/GenBank/DDBJ databases">
        <title>Comparison of Traditional DNA-DNA Hybridization with In Silico Genomic Analysis.</title>
        <authorList>
            <person name="Nicholson A.C."/>
            <person name="Sammons S."/>
            <person name="Humrighouse B.W."/>
            <person name="Graziano J."/>
            <person name="Lasker B."/>
            <person name="Whitney A.M."/>
            <person name="Mcquiston J.R."/>
        </authorList>
    </citation>
    <scope>NUCLEOTIDE SEQUENCE [LARGE SCALE GENOMIC DNA]</scope>
    <source>
        <strain evidence="6 9">H1892</strain>
        <strain evidence="7 8">H2381</strain>
    </source>
</reference>
<dbReference type="AlphaFoldDB" id="A0A225CN50"/>
<accession>A0A225CN50</accession>
<dbReference type="Gene3D" id="3.40.50.300">
    <property type="entry name" value="P-loop containing nucleotide triphosphate hydrolases"/>
    <property type="match status" value="1"/>
</dbReference>
<dbReference type="STRING" id="366616.CG51_00840"/>
<gene>
    <name evidence="7" type="ORF">CDV52_20735</name>
    <name evidence="6" type="ORF">CDV53_18445</name>
</gene>
<keyword evidence="4" id="KW-0472">Membrane</keyword>
<name>A0A225CN50_9RHOB</name>
<dbReference type="InterPro" id="IPR027417">
    <property type="entry name" value="P-loop_NTPase"/>
</dbReference>
<evidence type="ECO:0000313" key="7">
    <source>
        <dbReference type="EMBL" id="OWJ80859.1"/>
    </source>
</evidence>
<dbReference type="EMBL" id="NIPX01000069">
    <property type="protein sequence ID" value="OWJ80859.1"/>
    <property type="molecule type" value="Genomic_DNA"/>
</dbReference>
<dbReference type="PANTHER" id="PTHR43166:SF6">
    <property type="entry name" value="PHOSPHONATES IMPORT ATP-BINDING PROTEIN PHNC"/>
    <property type="match status" value="1"/>
</dbReference>
<evidence type="ECO:0000313" key="6">
    <source>
        <dbReference type="EMBL" id="OWJ71758.1"/>
    </source>
</evidence>
<evidence type="ECO:0000259" key="5">
    <source>
        <dbReference type="Pfam" id="PF00005"/>
    </source>
</evidence>
<protein>
    <recommendedName>
        <fullName evidence="5">ABC transporter domain-containing protein</fullName>
    </recommendedName>
</protein>
<organism evidence="7 8">
    <name type="scientific">Haematobacter missouriensis</name>
    <dbReference type="NCBI Taxonomy" id="366616"/>
    <lineage>
        <taxon>Bacteria</taxon>
        <taxon>Pseudomonadati</taxon>
        <taxon>Pseudomonadota</taxon>
        <taxon>Alphaproteobacteria</taxon>
        <taxon>Rhodobacterales</taxon>
        <taxon>Paracoccaceae</taxon>
        <taxon>Haematobacter</taxon>
    </lineage>
</organism>
<evidence type="ECO:0000256" key="2">
    <source>
        <dbReference type="ARBA" id="ARBA00022475"/>
    </source>
</evidence>
<evidence type="ECO:0000313" key="9">
    <source>
        <dbReference type="Proteomes" id="UP000214673"/>
    </source>
</evidence>
<dbReference type="EMBL" id="NIPV01000106">
    <property type="protein sequence ID" value="OWJ71758.1"/>
    <property type="molecule type" value="Genomic_DNA"/>
</dbReference>
<keyword evidence="9" id="KW-1185">Reference proteome</keyword>
<comment type="caution">
    <text evidence="7">The sequence shown here is derived from an EMBL/GenBank/DDBJ whole genome shotgun (WGS) entry which is preliminary data.</text>
</comment>
<dbReference type="InterPro" id="IPR050086">
    <property type="entry name" value="MetN_ABC_transporter-like"/>
</dbReference>
<dbReference type="OrthoDB" id="9802264at2"/>
<dbReference type="SUPFAM" id="SSF52540">
    <property type="entry name" value="P-loop containing nucleoside triphosphate hydrolases"/>
    <property type="match status" value="1"/>
</dbReference>